<dbReference type="SMART" id="SM01280">
    <property type="entry name" value="Mcm10"/>
    <property type="match status" value="1"/>
</dbReference>
<feature type="transmembrane region" description="Helical" evidence="14">
    <location>
        <begin position="111"/>
        <end position="139"/>
    </location>
</feature>
<dbReference type="Pfam" id="PF12832">
    <property type="entry name" value="MFS_1_like"/>
    <property type="match status" value="1"/>
</dbReference>
<feature type="transmembrane region" description="Helical" evidence="14">
    <location>
        <begin position="12"/>
        <end position="34"/>
    </location>
</feature>
<sequence length="1106" mass="120117">MASCNTSLVPLRVMLFAFYGAIGCVVPFLSLHMASLGLTADERSWVEFVAPLACGVGPLLGRFAASGATAVLACGRQTGCALHCDLQQLSGAPLFRDDHCRAVLGDPQLTFWLYFGLRAAAESFLSLALVLVSATTLLLRRRHGSDHGREALWGLLGLAITAPLTGYLLDTQRTADGSPDLRPGLCAYAALLLAALTLAALVTVRPGVAHDSREYSRRLARSVCAAEFFGVLCALAVLGALWGFLEAFLDGTRERYGWLTSADWSGEPRLVRLLLIPLMAKAEALIAYCGHHHVFMVAFIVYIVRYVSYAYIVSAWLLLVAESLEMFTVHLAWLSAVQLSSLHGRPVVEATLQAAVTVAHFGVGRGVGAGVVRYVLPLFSPFVVLCAGSILSAVCAALYLSLYHCCRALAPYRRGTGKRRQYLSDVVPAELPPSQRTSLEQRVRAMLRRPASEVHGGDTDSSEDEDNRQPFEQRYNEFGRTVKRIAHASASGTGRDRLQERAEHVNRAAQRALKPKTAAKKADGGRPAVPEQPHEEIMIDSFAKISVINPRLTSIELRDCLQGKRLIRVSQLESNVRADGIPGDWVTIGVIARKSDPRTSQKGSAYSSWTLTDLVDVQKPVKVMLFGEAHSALWKTTVGTVVALANSKVMKDKEMSGSTGITISVVSGKHCIMLGTSPDLDFCKAKCKNGRICLSFINKRHCPVCVFHMTAEYKKTGSKRGELQDSRPSITVQGVSSVAPKKPLGGGVGGAGGQIVHEGAFSGGTLARRDSETAAQRLKDRERLTSLRLQKQCEDTLNTKKKKLDTAGLKHISQAEAKAIANVAEDSMEMGELLLKPCAGARNLLRHLTKDSTESTSTDLAEPRPARRTAADPAAMLREEAARRRVAEKALAAPRLARHVTPGQTVDLDVSPQQRAVAGSAAKARALALLKKSGPLKKTDPNAVRSRPSDQRRELVKKRLEREADENSPGVPALRGAEAGPAAKRSRLADDPAFRAALEKKELVENKMLTTWEVKTKAVYCKKCKYRALSASDLCKSEGHTTILLDAVKRFFSCNNCKSRTISLDKLPATAERTGPKLESEILSIRGNEAFSINSHVKEHNINLEF</sequence>
<feature type="region of interest" description="Disordered" evidence="13">
    <location>
        <begin position="487"/>
        <end position="531"/>
    </location>
</feature>
<dbReference type="AlphaFoldDB" id="A0A6A4WIU8"/>
<proteinExistence type="inferred from homology"/>
<evidence type="ECO:0000313" key="16">
    <source>
        <dbReference type="EMBL" id="KAF0307356.1"/>
    </source>
</evidence>
<keyword evidence="9" id="KW-0862">Zinc</keyword>
<dbReference type="GO" id="GO:0003688">
    <property type="term" value="F:DNA replication origin binding"/>
    <property type="evidence" value="ECO:0007669"/>
    <property type="project" value="TreeGrafter"/>
</dbReference>
<dbReference type="OrthoDB" id="273123at2759"/>
<feature type="transmembrane region" description="Helical" evidence="14">
    <location>
        <begin position="382"/>
        <end position="403"/>
    </location>
</feature>
<evidence type="ECO:0000256" key="1">
    <source>
        <dbReference type="ARBA" id="ARBA00004123"/>
    </source>
</evidence>
<dbReference type="PANTHER" id="PTHR13454:SF11">
    <property type="entry name" value="PROTEIN MCM10 HOMOLOG"/>
    <property type="match status" value="1"/>
</dbReference>
<reference evidence="16 17" key="1">
    <citation type="submission" date="2019-07" db="EMBL/GenBank/DDBJ databases">
        <title>Draft genome assembly of a fouling barnacle, Amphibalanus amphitrite (Darwin, 1854): The first reference genome for Thecostraca.</title>
        <authorList>
            <person name="Kim W."/>
        </authorList>
    </citation>
    <scope>NUCLEOTIDE SEQUENCE [LARGE SCALE GENOMIC DNA]</scope>
    <source>
        <strain evidence="16">SNU_AA5</strain>
        <tissue evidence="16">Soma without cirri and trophi</tissue>
    </source>
</reference>
<dbReference type="SUPFAM" id="SSF103473">
    <property type="entry name" value="MFS general substrate transporter"/>
    <property type="match status" value="1"/>
</dbReference>
<dbReference type="InterPro" id="IPR015411">
    <property type="entry name" value="Rep_factor_Mcm10_C"/>
</dbReference>
<evidence type="ECO:0000256" key="5">
    <source>
        <dbReference type="ARBA" id="ARBA00022692"/>
    </source>
</evidence>
<dbReference type="GO" id="GO:0003697">
    <property type="term" value="F:single-stranded DNA binding"/>
    <property type="evidence" value="ECO:0007669"/>
    <property type="project" value="InterPro"/>
</dbReference>
<evidence type="ECO:0000313" key="17">
    <source>
        <dbReference type="Proteomes" id="UP000440578"/>
    </source>
</evidence>
<keyword evidence="6" id="KW-0235">DNA replication</keyword>
<organism evidence="16 17">
    <name type="scientific">Amphibalanus amphitrite</name>
    <name type="common">Striped barnacle</name>
    <name type="synonym">Balanus amphitrite</name>
    <dbReference type="NCBI Taxonomy" id="1232801"/>
    <lineage>
        <taxon>Eukaryota</taxon>
        <taxon>Metazoa</taxon>
        <taxon>Ecdysozoa</taxon>
        <taxon>Arthropoda</taxon>
        <taxon>Crustacea</taxon>
        <taxon>Multicrustacea</taxon>
        <taxon>Cirripedia</taxon>
        <taxon>Thoracica</taxon>
        <taxon>Thoracicalcarea</taxon>
        <taxon>Balanomorpha</taxon>
        <taxon>Balanoidea</taxon>
        <taxon>Balanidae</taxon>
        <taxon>Amphibalaninae</taxon>
        <taxon>Amphibalanus</taxon>
    </lineage>
</organism>
<dbReference type="GO" id="GO:0006270">
    <property type="term" value="P:DNA replication initiation"/>
    <property type="evidence" value="ECO:0007669"/>
    <property type="project" value="InterPro"/>
</dbReference>
<feature type="region of interest" description="Disordered" evidence="13">
    <location>
        <begin position="449"/>
        <end position="469"/>
    </location>
</feature>
<feature type="region of interest" description="Disordered" evidence="13">
    <location>
        <begin position="930"/>
        <end position="988"/>
    </location>
</feature>
<dbReference type="InterPro" id="IPR012340">
    <property type="entry name" value="NA-bd_OB-fold"/>
</dbReference>
<feature type="transmembrane region" description="Helical" evidence="14">
    <location>
        <begin position="223"/>
        <end position="245"/>
    </location>
</feature>
<name>A0A6A4WIU8_AMPAM</name>
<dbReference type="Pfam" id="PF22379">
    <property type="entry name" value="OB_MCM10"/>
    <property type="match status" value="1"/>
</dbReference>
<dbReference type="Pfam" id="PF24863">
    <property type="entry name" value="zf-CCCH_Mcm10"/>
    <property type="match status" value="1"/>
</dbReference>
<dbReference type="EMBL" id="VIIS01000581">
    <property type="protein sequence ID" value="KAF0307356.1"/>
    <property type="molecule type" value="Genomic_DNA"/>
</dbReference>
<dbReference type="Pfam" id="PF09329">
    <property type="entry name" value="zf-primase"/>
    <property type="match status" value="1"/>
</dbReference>
<feature type="transmembrane region" description="Helical" evidence="14">
    <location>
        <begin position="354"/>
        <end position="375"/>
    </location>
</feature>
<dbReference type="InterPro" id="IPR055065">
    <property type="entry name" value="OB_MCM10"/>
</dbReference>
<evidence type="ECO:0000256" key="11">
    <source>
        <dbReference type="ARBA" id="ARBA00023136"/>
    </source>
</evidence>
<evidence type="ECO:0000256" key="6">
    <source>
        <dbReference type="ARBA" id="ARBA00022705"/>
    </source>
</evidence>
<keyword evidence="5 14" id="KW-0812">Transmembrane</keyword>
<dbReference type="GO" id="GO:0043596">
    <property type="term" value="C:nuclear replication fork"/>
    <property type="evidence" value="ECO:0007669"/>
    <property type="project" value="TreeGrafter"/>
</dbReference>
<keyword evidence="10 14" id="KW-1133">Transmembrane helix</keyword>
<evidence type="ECO:0000256" key="10">
    <source>
        <dbReference type="ARBA" id="ARBA00022989"/>
    </source>
</evidence>
<dbReference type="Gene3D" id="2.40.50.140">
    <property type="entry name" value="Nucleic acid-binding proteins"/>
    <property type="match status" value="1"/>
</dbReference>
<comment type="similarity">
    <text evidence="3">Belongs to the MCM10 family.</text>
</comment>
<dbReference type="Proteomes" id="UP000440578">
    <property type="component" value="Unassembled WGS sequence"/>
</dbReference>
<dbReference type="GO" id="GO:0016020">
    <property type="term" value="C:membrane"/>
    <property type="evidence" value="ECO:0007669"/>
    <property type="project" value="UniProtKB-SubCell"/>
</dbReference>
<feature type="transmembrane region" description="Helical" evidence="14">
    <location>
        <begin position="181"/>
        <end position="202"/>
    </location>
</feature>
<keyword evidence="8" id="KW-0863">Zinc-finger</keyword>
<comment type="subcellular location">
    <subcellularLocation>
        <location evidence="2">Membrane</location>
        <topology evidence="2">Multi-pass membrane protein</topology>
    </subcellularLocation>
    <subcellularLocation>
        <location evidence="1">Nucleus</location>
    </subcellularLocation>
</comment>
<feature type="compositionally biased region" description="Basic and acidic residues" evidence="13">
    <location>
        <begin position="494"/>
        <end position="506"/>
    </location>
</feature>
<keyword evidence="12" id="KW-0539">Nucleus</keyword>
<evidence type="ECO:0000256" key="7">
    <source>
        <dbReference type="ARBA" id="ARBA00022723"/>
    </source>
</evidence>
<evidence type="ECO:0000256" key="14">
    <source>
        <dbReference type="SAM" id="Phobius"/>
    </source>
</evidence>
<evidence type="ECO:0000256" key="12">
    <source>
        <dbReference type="ARBA" id="ARBA00023242"/>
    </source>
</evidence>
<evidence type="ECO:0000256" key="13">
    <source>
        <dbReference type="SAM" id="MobiDB-lite"/>
    </source>
</evidence>
<feature type="transmembrane region" description="Helical" evidence="14">
    <location>
        <begin position="151"/>
        <end position="169"/>
    </location>
</feature>
<dbReference type="InterPro" id="IPR040184">
    <property type="entry name" value="Mcm10"/>
</dbReference>
<dbReference type="InterPro" id="IPR036259">
    <property type="entry name" value="MFS_trans_sf"/>
</dbReference>
<keyword evidence="7" id="KW-0479">Metal-binding</keyword>
<accession>A0A6A4WIU8</accession>
<dbReference type="Gene3D" id="1.20.1250.20">
    <property type="entry name" value="MFS general substrate transporter like domains"/>
    <property type="match status" value="1"/>
</dbReference>
<protein>
    <recommendedName>
        <fullName evidence="4">Protein MCM10 homolog</fullName>
    </recommendedName>
</protein>
<feature type="compositionally biased region" description="Basic and acidic residues" evidence="13">
    <location>
        <begin position="947"/>
        <end position="962"/>
    </location>
</feature>
<keyword evidence="11 14" id="KW-0472">Membrane</keyword>
<dbReference type="InterPro" id="IPR015408">
    <property type="entry name" value="Znf_Mcm10/DnaG"/>
</dbReference>
<dbReference type="InterPro" id="IPR024989">
    <property type="entry name" value="MFS_assoc_dom"/>
</dbReference>
<feature type="domain" description="Replication factor Mcm10 C-terminal" evidence="15">
    <location>
        <begin position="785"/>
        <end position="1095"/>
    </location>
</feature>
<dbReference type="GO" id="GO:0008270">
    <property type="term" value="F:zinc ion binding"/>
    <property type="evidence" value="ECO:0007669"/>
    <property type="project" value="UniProtKB-KW"/>
</dbReference>
<gene>
    <name evidence="16" type="primary">mcm10</name>
    <name evidence="16" type="ORF">FJT64_002287</name>
</gene>
<feature type="transmembrane region" description="Helical" evidence="14">
    <location>
        <begin position="285"/>
        <end position="304"/>
    </location>
</feature>
<evidence type="ECO:0000256" key="4">
    <source>
        <dbReference type="ARBA" id="ARBA00017770"/>
    </source>
</evidence>
<evidence type="ECO:0000256" key="9">
    <source>
        <dbReference type="ARBA" id="ARBA00022833"/>
    </source>
</evidence>
<keyword evidence="17" id="KW-1185">Reference proteome</keyword>
<feature type="region of interest" description="Disordered" evidence="13">
    <location>
        <begin position="849"/>
        <end position="871"/>
    </location>
</feature>
<evidence type="ECO:0000256" key="2">
    <source>
        <dbReference type="ARBA" id="ARBA00004141"/>
    </source>
</evidence>
<evidence type="ECO:0000256" key="3">
    <source>
        <dbReference type="ARBA" id="ARBA00009679"/>
    </source>
</evidence>
<evidence type="ECO:0000259" key="15">
    <source>
        <dbReference type="SMART" id="SM01280"/>
    </source>
</evidence>
<feature type="transmembrane region" description="Helical" evidence="14">
    <location>
        <begin position="311"/>
        <end position="334"/>
    </location>
</feature>
<comment type="caution">
    <text evidence="16">The sequence shown here is derived from an EMBL/GenBank/DDBJ whole genome shotgun (WGS) entry which is preliminary data.</text>
</comment>
<dbReference type="PANTHER" id="PTHR13454">
    <property type="entry name" value="PROTEIN MCM10 HOMOLOG"/>
    <property type="match status" value="1"/>
</dbReference>
<evidence type="ECO:0000256" key="8">
    <source>
        <dbReference type="ARBA" id="ARBA00022771"/>
    </source>
</evidence>